<dbReference type="InterPro" id="IPR002156">
    <property type="entry name" value="RNaseH_domain"/>
</dbReference>
<gene>
    <name evidence="2" type="ORF">RJ641_013757</name>
</gene>
<proteinExistence type="predicted"/>
<protein>
    <submittedName>
        <fullName evidence="2">Ribonuclease H domain</fullName>
    </submittedName>
</protein>
<accession>A0AAN8WGP8</accession>
<dbReference type="EMBL" id="JBAMMX010000002">
    <property type="protein sequence ID" value="KAK6946213.1"/>
    <property type="molecule type" value="Genomic_DNA"/>
</dbReference>
<dbReference type="GO" id="GO:0004523">
    <property type="term" value="F:RNA-DNA hybrid ribonuclease activity"/>
    <property type="evidence" value="ECO:0007669"/>
    <property type="project" value="InterPro"/>
</dbReference>
<dbReference type="AlphaFoldDB" id="A0AAN8WGP8"/>
<evidence type="ECO:0000259" key="1">
    <source>
        <dbReference type="Pfam" id="PF13456"/>
    </source>
</evidence>
<sequence length="281" mass="32427">MVVWVRRKEDDLSRNRVNIVHRRRFKLQIIFIVSESIIMAATSHLQRHFTENGGCAFCNETEESILHCLRDCPVARDGWSLILLGVEGVKPFWTGDTISWLKARVKGYNSDSFFLENEKFMTTIWILWKARCRRNFKNDLMFPIQVARWAIKFSREIRDAIKNCLKKGDPSEKSDSQVNDQAIAGGIFRNVRDSSTIVAMLRESCNDNHPLGAVLKECQSLMVQVNVVKICHTLREGNKCADHLAFLGHFNRLDFCELSSPPPSPVCFLERRCQSFFEIQV</sequence>
<organism evidence="2 3">
    <name type="scientific">Dillenia turbinata</name>
    <dbReference type="NCBI Taxonomy" id="194707"/>
    <lineage>
        <taxon>Eukaryota</taxon>
        <taxon>Viridiplantae</taxon>
        <taxon>Streptophyta</taxon>
        <taxon>Embryophyta</taxon>
        <taxon>Tracheophyta</taxon>
        <taxon>Spermatophyta</taxon>
        <taxon>Magnoliopsida</taxon>
        <taxon>eudicotyledons</taxon>
        <taxon>Gunneridae</taxon>
        <taxon>Pentapetalae</taxon>
        <taxon>Dilleniales</taxon>
        <taxon>Dilleniaceae</taxon>
        <taxon>Dillenia</taxon>
    </lineage>
</organism>
<evidence type="ECO:0000313" key="3">
    <source>
        <dbReference type="Proteomes" id="UP001370490"/>
    </source>
</evidence>
<dbReference type="Pfam" id="PF13456">
    <property type="entry name" value="RVT_3"/>
    <property type="match status" value="1"/>
</dbReference>
<dbReference type="Proteomes" id="UP001370490">
    <property type="component" value="Unassembled WGS sequence"/>
</dbReference>
<name>A0AAN8WGP8_9MAGN</name>
<reference evidence="2 3" key="1">
    <citation type="submission" date="2023-12" db="EMBL/GenBank/DDBJ databases">
        <title>A high-quality genome assembly for Dillenia turbinata (Dilleniales).</title>
        <authorList>
            <person name="Chanderbali A."/>
        </authorList>
    </citation>
    <scope>NUCLEOTIDE SEQUENCE [LARGE SCALE GENOMIC DNA]</scope>
    <source>
        <strain evidence="2">LSX21</strain>
        <tissue evidence="2">Leaf</tissue>
    </source>
</reference>
<feature type="domain" description="RNase H type-1" evidence="1">
    <location>
        <begin position="193"/>
        <end position="245"/>
    </location>
</feature>
<evidence type="ECO:0000313" key="2">
    <source>
        <dbReference type="EMBL" id="KAK6946213.1"/>
    </source>
</evidence>
<dbReference type="GO" id="GO:0003676">
    <property type="term" value="F:nucleic acid binding"/>
    <property type="evidence" value="ECO:0007669"/>
    <property type="project" value="InterPro"/>
</dbReference>
<keyword evidence="3" id="KW-1185">Reference proteome</keyword>
<comment type="caution">
    <text evidence="2">The sequence shown here is derived from an EMBL/GenBank/DDBJ whole genome shotgun (WGS) entry which is preliminary data.</text>
</comment>